<evidence type="ECO:0000313" key="1">
    <source>
        <dbReference type="EMBL" id="VFU29391.1"/>
    </source>
</evidence>
<gene>
    <name evidence="1" type="ORF">SVIM_LOCUS107109</name>
</gene>
<dbReference type="EMBL" id="CAADRP010000546">
    <property type="protein sequence ID" value="VFU29391.1"/>
    <property type="molecule type" value="Genomic_DNA"/>
</dbReference>
<protein>
    <submittedName>
        <fullName evidence="1">Uncharacterized protein</fullName>
    </submittedName>
</protein>
<accession>A0A6N2KLJ4</accession>
<name>A0A6N2KLJ4_SALVM</name>
<reference evidence="1" key="1">
    <citation type="submission" date="2019-03" db="EMBL/GenBank/DDBJ databases">
        <authorList>
            <person name="Mank J."/>
            <person name="Almeida P."/>
        </authorList>
    </citation>
    <scope>NUCLEOTIDE SEQUENCE</scope>
    <source>
        <strain evidence="1">78183</strain>
    </source>
</reference>
<organism evidence="1">
    <name type="scientific">Salix viminalis</name>
    <name type="common">Common osier</name>
    <name type="synonym">Basket willow</name>
    <dbReference type="NCBI Taxonomy" id="40686"/>
    <lineage>
        <taxon>Eukaryota</taxon>
        <taxon>Viridiplantae</taxon>
        <taxon>Streptophyta</taxon>
        <taxon>Embryophyta</taxon>
        <taxon>Tracheophyta</taxon>
        <taxon>Spermatophyta</taxon>
        <taxon>Magnoliopsida</taxon>
        <taxon>eudicotyledons</taxon>
        <taxon>Gunneridae</taxon>
        <taxon>Pentapetalae</taxon>
        <taxon>rosids</taxon>
        <taxon>fabids</taxon>
        <taxon>Malpighiales</taxon>
        <taxon>Salicaceae</taxon>
        <taxon>Saliceae</taxon>
        <taxon>Salix</taxon>
    </lineage>
</organism>
<dbReference type="AlphaFoldDB" id="A0A6N2KLJ4"/>
<sequence>METFKKPYHYQKGNFERQRSNHTIASFVVLFITTKNIISSLRLHPQTISLSLSHSFLSLCKHKAKSYSILQIPYLPLKASSCCVPYRAFHAYFHNLRLVENGNCKCCCGIPCI</sequence>
<proteinExistence type="predicted"/>